<comment type="caution">
    <text evidence="2">The sequence shown here is derived from an EMBL/GenBank/DDBJ whole genome shotgun (WGS) entry which is preliminary data.</text>
</comment>
<evidence type="ECO:0000256" key="1">
    <source>
        <dbReference type="SAM" id="Phobius"/>
    </source>
</evidence>
<dbReference type="Pfam" id="PF05656">
    <property type="entry name" value="DUF805"/>
    <property type="match status" value="1"/>
</dbReference>
<dbReference type="EMBL" id="MLHJ01000018">
    <property type="protein sequence ID" value="OOF44385.1"/>
    <property type="molecule type" value="Genomic_DNA"/>
</dbReference>
<dbReference type="InterPro" id="IPR008523">
    <property type="entry name" value="DUF805"/>
</dbReference>
<dbReference type="GO" id="GO:0005886">
    <property type="term" value="C:plasma membrane"/>
    <property type="evidence" value="ECO:0007669"/>
    <property type="project" value="TreeGrafter"/>
</dbReference>
<dbReference type="PANTHER" id="PTHR34980">
    <property type="entry name" value="INNER MEMBRANE PROTEIN-RELATED-RELATED"/>
    <property type="match status" value="1"/>
</dbReference>
<name>A0A1V3IQ51_9PAST</name>
<accession>A0A1V3IQ51</accession>
<evidence type="ECO:0000313" key="2">
    <source>
        <dbReference type="EMBL" id="OOF44385.1"/>
    </source>
</evidence>
<organism evidence="2 3">
    <name type="scientific">Rodentibacter rarus</name>
    <dbReference type="NCBI Taxonomy" id="1908260"/>
    <lineage>
        <taxon>Bacteria</taxon>
        <taxon>Pseudomonadati</taxon>
        <taxon>Pseudomonadota</taxon>
        <taxon>Gammaproteobacteria</taxon>
        <taxon>Pasteurellales</taxon>
        <taxon>Pasteurellaceae</taxon>
        <taxon>Rodentibacter</taxon>
    </lineage>
</organism>
<dbReference type="RefSeq" id="WP_077415168.1">
    <property type="nucleotide sequence ID" value="NZ_MLHI01000061.1"/>
</dbReference>
<dbReference type="AlphaFoldDB" id="A0A1V3IQ51"/>
<keyword evidence="1" id="KW-1133">Transmembrane helix</keyword>
<keyword evidence="1" id="KW-0812">Transmembrane</keyword>
<gene>
    <name evidence="2" type="ORF">BKK50_02925</name>
</gene>
<evidence type="ECO:0000313" key="3">
    <source>
        <dbReference type="Proteomes" id="UP000189433"/>
    </source>
</evidence>
<feature type="transmembrane region" description="Helical" evidence="1">
    <location>
        <begin position="52"/>
        <end position="71"/>
    </location>
</feature>
<keyword evidence="1" id="KW-0472">Membrane</keyword>
<protein>
    <recommendedName>
        <fullName evidence="4">DUF805 domain-containing protein</fullName>
    </recommendedName>
</protein>
<keyword evidence="3" id="KW-1185">Reference proteome</keyword>
<dbReference type="STRING" id="1908260.BKK50_02925"/>
<dbReference type="OrthoDB" id="9812349at2"/>
<feature type="transmembrane region" description="Helical" evidence="1">
    <location>
        <begin position="23"/>
        <end position="40"/>
    </location>
</feature>
<reference evidence="2 3" key="1">
    <citation type="submission" date="2016-10" db="EMBL/GenBank/DDBJ databases">
        <title>Rodentibacter gen. nov. and new species.</title>
        <authorList>
            <person name="Christensen H."/>
        </authorList>
    </citation>
    <scope>NUCLEOTIDE SEQUENCE [LARGE SCALE GENOMIC DNA]</scope>
    <source>
        <strain evidence="2 3">CCUG17206</strain>
    </source>
</reference>
<dbReference type="PANTHER" id="PTHR34980:SF2">
    <property type="entry name" value="INNER MEMBRANE PROTEIN YHAH-RELATED"/>
    <property type="match status" value="1"/>
</dbReference>
<dbReference type="Proteomes" id="UP000189433">
    <property type="component" value="Unassembled WGS sequence"/>
</dbReference>
<evidence type="ECO:0008006" key="4">
    <source>
        <dbReference type="Google" id="ProtNLM"/>
    </source>
</evidence>
<proteinExistence type="predicted"/>
<sequence length="119" mass="13476">MNWYLSVLKNYATFNGRARRKEYWMFALFNTVITIALVIFDELLGLVNYEVGFGILSGLYSLAVIIPGLAVSIRRLHDVNRSGWWVLIALIPFGCIVLFIFGCLDSQPGDNQYGPNPKE</sequence>
<feature type="transmembrane region" description="Helical" evidence="1">
    <location>
        <begin position="83"/>
        <end position="102"/>
    </location>
</feature>